<name>A0ABQ4DGY7_9CELL</name>
<organism evidence="12 13">
    <name type="scientific">Cellulomonas phragmiteti</name>
    <dbReference type="NCBI Taxonomy" id="478780"/>
    <lineage>
        <taxon>Bacteria</taxon>
        <taxon>Bacillati</taxon>
        <taxon>Actinomycetota</taxon>
        <taxon>Actinomycetes</taxon>
        <taxon>Micrococcales</taxon>
        <taxon>Cellulomonadaceae</taxon>
        <taxon>Cellulomonas</taxon>
    </lineage>
</organism>
<evidence type="ECO:0000259" key="11">
    <source>
        <dbReference type="Pfam" id="PF02581"/>
    </source>
</evidence>
<comment type="catalytic activity">
    <reaction evidence="8 10">
        <text>2-(2-carboxy-4-methylthiazol-5-yl)ethyl phosphate + 4-amino-2-methyl-5-(diphosphooxymethyl)pyrimidine + 2 H(+) = thiamine phosphate + CO2 + diphosphate</text>
        <dbReference type="Rhea" id="RHEA:47848"/>
        <dbReference type="ChEBI" id="CHEBI:15378"/>
        <dbReference type="ChEBI" id="CHEBI:16526"/>
        <dbReference type="ChEBI" id="CHEBI:33019"/>
        <dbReference type="ChEBI" id="CHEBI:37575"/>
        <dbReference type="ChEBI" id="CHEBI:57841"/>
        <dbReference type="ChEBI" id="CHEBI:62890"/>
        <dbReference type="EC" id="2.5.1.3"/>
    </reaction>
</comment>
<evidence type="ECO:0000256" key="7">
    <source>
        <dbReference type="ARBA" id="ARBA00047334"/>
    </source>
</evidence>
<feature type="binding site" evidence="10">
    <location>
        <position position="146"/>
    </location>
    <ligand>
        <name>4-amino-2-methyl-5-(diphosphooxymethyl)pyrimidine</name>
        <dbReference type="ChEBI" id="CHEBI:57841"/>
    </ligand>
</feature>
<keyword evidence="6 10" id="KW-0784">Thiamine biosynthesis</keyword>
<evidence type="ECO:0000256" key="9">
    <source>
        <dbReference type="ARBA" id="ARBA00047883"/>
    </source>
</evidence>
<evidence type="ECO:0000256" key="6">
    <source>
        <dbReference type="ARBA" id="ARBA00022977"/>
    </source>
</evidence>
<feature type="domain" description="Thiamine phosphate synthase/TenI" evidence="11">
    <location>
        <begin position="10"/>
        <end position="198"/>
    </location>
</feature>
<evidence type="ECO:0000256" key="10">
    <source>
        <dbReference type="HAMAP-Rule" id="MF_00097"/>
    </source>
</evidence>
<evidence type="ECO:0000256" key="8">
    <source>
        <dbReference type="ARBA" id="ARBA00047851"/>
    </source>
</evidence>
<protein>
    <recommendedName>
        <fullName evidence="10">Thiamine-phosphate synthase</fullName>
        <shortName evidence="10">TP synthase</shortName>
        <shortName evidence="10">TPS</shortName>
        <ecNumber evidence="10">2.5.1.3</ecNumber>
    </recommendedName>
    <alternativeName>
        <fullName evidence="10">Thiamine-phosphate pyrophosphorylase</fullName>
        <shortName evidence="10">TMP pyrophosphorylase</shortName>
        <shortName evidence="10">TMP-PPase</shortName>
    </alternativeName>
</protein>
<dbReference type="InterPro" id="IPR013785">
    <property type="entry name" value="Aldolase_TIM"/>
</dbReference>
<feature type="binding site" evidence="10">
    <location>
        <position position="76"/>
    </location>
    <ligand>
        <name>Mg(2+)</name>
        <dbReference type="ChEBI" id="CHEBI:18420"/>
    </ligand>
</feature>
<dbReference type="SUPFAM" id="SSF51391">
    <property type="entry name" value="Thiamin phosphate synthase"/>
    <property type="match status" value="1"/>
</dbReference>
<feature type="binding site" evidence="10">
    <location>
        <begin position="143"/>
        <end position="145"/>
    </location>
    <ligand>
        <name>2-[(2R,5Z)-2-carboxy-4-methylthiazol-5(2H)-ylidene]ethyl phosphate</name>
        <dbReference type="ChEBI" id="CHEBI:62899"/>
    </ligand>
</feature>
<dbReference type="PANTHER" id="PTHR20857:SF15">
    <property type="entry name" value="THIAMINE-PHOSPHATE SYNTHASE"/>
    <property type="match status" value="1"/>
</dbReference>
<dbReference type="Pfam" id="PF02581">
    <property type="entry name" value="TMP-TENI"/>
    <property type="match status" value="1"/>
</dbReference>
<keyword evidence="3 10" id="KW-0808">Transferase</keyword>
<gene>
    <name evidence="10 12" type="primary">thiE</name>
    <name evidence="12" type="ORF">Cph01nite_03520</name>
</gene>
<dbReference type="EC" id="2.5.1.3" evidence="10"/>
<proteinExistence type="inferred from homology"/>
<dbReference type="Proteomes" id="UP000614741">
    <property type="component" value="Unassembled WGS sequence"/>
</dbReference>
<dbReference type="InterPro" id="IPR022998">
    <property type="entry name" value="ThiamineP_synth_TenI"/>
</dbReference>
<comment type="caution">
    <text evidence="10">Lacks conserved residue(s) required for the propagation of feature annotation.</text>
</comment>
<evidence type="ECO:0000313" key="13">
    <source>
        <dbReference type="Proteomes" id="UP000614741"/>
    </source>
</evidence>
<comment type="caution">
    <text evidence="12">The sequence shown here is derived from an EMBL/GenBank/DDBJ whole genome shotgun (WGS) entry which is preliminary data.</text>
</comment>
<feature type="binding site" evidence="10">
    <location>
        <begin position="42"/>
        <end position="46"/>
    </location>
    <ligand>
        <name>4-amino-2-methyl-5-(diphosphooxymethyl)pyrimidine</name>
        <dbReference type="ChEBI" id="CHEBI:57841"/>
    </ligand>
</feature>
<comment type="cofactor">
    <cofactor evidence="10">
        <name>Mg(2+)</name>
        <dbReference type="ChEBI" id="CHEBI:18420"/>
    </cofactor>
    <text evidence="10">Binds 1 Mg(2+) ion per subunit.</text>
</comment>
<feature type="binding site" evidence="10">
    <location>
        <position position="75"/>
    </location>
    <ligand>
        <name>4-amino-2-methyl-5-(diphosphooxymethyl)pyrimidine</name>
        <dbReference type="ChEBI" id="CHEBI:57841"/>
    </ligand>
</feature>
<comment type="pathway">
    <text evidence="2 10">Cofactor biosynthesis; thiamine diphosphate biosynthesis; thiamine phosphate from 4-amino-2-methyl-5-diphosphomethylpyrimidine and 4-methyl-5-(2-phosphoethyl)-thiazole: step 1/1.</text>
</comment>
<dbReference type="PANTHER" id="PTHR20857">
    <property type="entry name" value="THIAMINE-PHOSPHATE PYROPHOSPHORYLASE"/>
    <property type="match status" value="1"/>
</dbReference>
<comment type="catalytic activity">
    <reaction evidence="9 10">
        <text>2-[(2R,5Z)-2-carboxy-4-methylthiazol-5(2H)-ylidene]ethyl phosphate + 4-amino-2-methyl-5-(diphosphooxymethyl)pyrimidine + 2 H(+) = thiamine phosphate + CO2 + diphosphate</text>
        <dbReference type="Rhea" id="RHEA:47844"/>
        <dbReference type="ChEBI" id="CHEBI:15378"/>
        <dbReference type="ChEBI" id="CHEBI:16526"/>
        <dbReference type="ChEBI" id="CHEBI:33019"/>
        <dbReference type="ChEBI" id="CHEBI:37575"/>
        <dbReference type="ChEBI" id="CHEBI:57841"/>
        <dbReference type="ChEBI" id="CHEBI:62899"/>
        <dbReference type="EC" id="2.5.1.3"/>
    </reaction>
</comment>
<dbReference type="EMBL" id="BONP01000001">
    <property type="protein sequence ID" value="GIG38590.1"/>
    <property type="molecule type" value="Genomic_DNA"/>
</dbReference>
<dbReference type="CDD" id="cd00564">
    <property type="entry name" value="TMP_TenI"/>
    <property type="match status" value="1"/>
</dbReference>
<reference evidence="12 13" key="1">
    <citation type="submission" date="2021-01" db="EMBL/GenBank/DDBJ databases">
        <title>Whole genome shotgun sequence of Cellulomonas phragmiteti NBRC 110785.</title>
        <authorList>
            <person name="Komaki H."/>
            <person name="Tamura T."/>
        </authorList>
    </citation>
    <scope>NUCLEOTIDE SEQUENCE [LARGE SCALE GENOMIC DNA]</scope>
    <source>
        <strain evidence="12 13">NBRC 110785</strain>
    </source>
</reference>
<feature type="binding site" evidence="10">
    <location>
        <position position="175"/>
    </location>
    <ligand>
        <name>2-[(2R,5Z)-2-carboxy-4-methylthiazol-5(2H)-ylidene]ethyl phosphate</name>
        <dbReference type="ChEBI" id="CHEBI:62899"/>
    </ligand>
</feature>
<evidence type="ECO:0000256" key="4">
    <source>
        <dbReference type="ARBA" id="ARBA00022723"/>
    </source>
</evidence>
<feature type="binding site" evidence="10">
    <location>
        <position position="100"/>
    </location>
    <ligand>
        <name>Mg(2+)</name>
        <dbReference type="ChEBI" id="CHEBI:18420"/>
    </ligand>
</feature>
<evidence type="ECO:0000256" key="3">
    <source>
        <dbReference type="ARBA" id="ARBA00022679"/>
    </source>
</evidence>
<comment type="function">
    <text evidence="1 10">Condenses 4-methyl-5-(beta-hydroxyethyl)thiazole monophosphate (THZ-P) and 2-methyl-4-amino-5-hydroxymethyl pyrimidine pyrophosphate (HMP-PP) to form thiamine monophosphate (TMP).</text>
</comment>
<keyword evidence="13" id="KW-1185">Reference proteome</keyword>
<dbReference type="InterPro" id="IPR036206">
    <property type="entry name" value="ThiamineP_synth_sf"/>
</dbReference>
<evidence type="ECO:0000256" key="1">
    <source>
        <dbReference type="ARBA" id="ARBA00003814"/>
    </source>
</evidence>
<dbReference type="HAMAP" id="MF_00097">
    <property type="entry name" value="TMP_synthase"/>
    <property type="match status" value="1"/>
</dbReference>
<dbReference type="Gene3D" id="3.20.20.70">
    <property type="entry name" value="Aldolase class I"/>
    <property type="match status" value="1"/>
</dbReference>
<evidence type="ECO:0000256" key="2">
    <source>
        <dbReference type="ARBA" id="ARBA00005165"/>
    </source>
</evidence>
<feature type="binding site" evidence="10">
    <location>
        <position position="119"/>
    </location>
    <ligand>
        <name>4-amino-2-methyl-5-(diphosphooxymethyl)pyrimidine</name>
        <dbReference type="ChEBI" id="CHEBI:57841"/>
    </ligand>
</feature>
<sequence>MSAPALPSGVYLVLDADVCRHAGHRPADVAGAAVRAGVGTVQVRAKHATARDLVALTVAVADALRLVGPAVLVVDDRVDVVLAARARGAHVDGVHVGQRDLEVADARALLGAGSLVGASAAAPEHVRAASGADYLGSGPVRLTATKPEAGPAIGVDGAAAAVRAAAGRPVVAIGGLDAADAPALRAGGVHAMAVVGAVCAAPDPGGAAARLVAAWDLAGVAAVTR</sequence>
<keyword evidence="5 10" id="KW-0460">Magnesium</keyword>
<comment type="similarity">
    <text evidence="10">Belongs to the thiamine-phosphate synthase family.</text>
</comment>
<dbReference type="RefSeq" id="WP_203670619.1">
    <property type="nucleotide sequence ID" value="NZ_BONP01000001.1"/>
</dbReference>
<comment type="catalytic activity">
    <reaction evidence="7 10">
        <text>4-methyl-5-(2-phosphooxyethyl)-thiazole + 4-amino-2-methyl-5-(diphosphooxymethyl)pyrimidine + H(+) = thiamine phosphate + diphosphate</text>
        <dbReference type="Rhea" id="RHEA:22328"/>
        <dbReference type="ChEBI" id="CHEBI:15378"/>
        <dbReference type="ChEBI" id="CHEBI:33019"/>
        <dbReference type="ChEBI" id="CHEBI:37575"/>
        <dbReference type="ChEBI" id="CHEBI:57841"/>
        <dbReference type="ChEBI" id="CHEBI:58296"/>
        <dbReference type="EC" id="2.5.1.3"/>
    </reaction>
</comment>
<dbReference type="InterPro" id="IPR034291">
    <property type="entry name" value="TMP_synthase"/>
</dbReference>
<accession>A0ABQ4DGY7</accession>
<evidence type="ECO:0000256" key="5">
    <source>
        <dbReference type="ARBA" id="ARBA00022842"/>
    </source>
</evidence>
<keyword evidence="4 10" id="KW-0479">Metal-binding</keyword>
<evidence type="ECO:0000313" key="12">
    <source>
        <dbReference type="EMBL" id="GIG38590.1"/>
    </source>
</evidence>